<dbReference type="Pfam" id="PF02627">
    <property type="entry name" value="CMD"/>
    <property type="match status" value="2"/>
</dbReference>
<dbReference type="SUPFAM" id="SSF69118">
    <property type="entry name" value="AhpD-like"/>
    <property type="match status" value="1"/>
</dbReference>
<dbReference type="PANTHER" id="PTHR33570:SF2">
    <property type="entry name" value="CARBOXYMUCONOLACTONE DECARBOXYLASE-LIKE DOMAIN-CONTAINING PROTEIN"/>
    <property type="match status" value="1"/>
</dbReference>
<dbReference type="InterPro" id="IPR029032">
    <property type="entry name" value="AhpD-like"/>
</dbReference>
<evidence type="ECO:0000259" key="1">
    <source>
        <dbReference type="Pfam" id="PF02627"/>
    </source>
</evidence>
<accession>A0A381RJR3</accession>
<proteinExistence type="predicted"/>
<protein>
    <recommendedName>
        <fullName evidence="1">Carboxymuconolactone decarboxylase-like domain-containing protein</fullName>
    </recommendedName>
</protein>
<name>A0A381RJR3_9ZZZZ</name>
<dbReference type="PANTHER" id="PTHR33570">
    <property type="entry name" value="4-CARBOXYMUCONOLACTONE DECARBOXYLASE FAMILY PROTEIN"/>
    <property type="match status" value="1"/>
</dbReference>
<sequence length="261" mass="28907">MTTLDERFQKGIETRTKFGGGTLTGGSTPLAWPMAPDLNQIAGQFLFGSIWHRPALKDTQREMVTLTCLTVLKRDNQTRRHLGNALNLGLTPIQIIEVLMHSSFYSGVPATLDALAIAKEVFEERGVDYTPQEVFDTLETPDDLYNRGVARRIEYMGPPASGGQGPVTQAEREFARLTAEYYWGSIWNRPGLTLPERSICTMAALTALGRESQLASHIRGGLNVGLSQEEIVEVFIHATFYCGLPFVRSAIDLANEIFRGD</sequence>
<dbReference type="InterPro" id="IPR003779">
    <property type="entry name" value="CMD-like"/>
</dbReference>
<dbReference type="EMBL" id="UINC01002028">
    <property type="protein sequence ID" value="SUZ92072.1"/>
    <property type="molecule type" value="Genomic_DNA"/>
</dbReference>
<dbReference type="GO" id="GO:0051920">
    <property type="term" value="F:peroxiredoxin activity"/>
    <property type="evidence" value="ECO:0007669"/>
    <property type="project" value="InterPro"/>
</dbReference>
<feature type="domain" description="Carboxymuconolactone decarboxylase-like" evidence="1">
    <location>
        <begin position="36"/>
        <end position="120"/>
    </location>
</feature>
<dbReference type="Gene3D" id="1.20.1290.10">
    <property type="entry name" value="AhpD-like"/>
    <property type="match status" value="1"/>
</dbReference>
<evidence type="ECO:0000313" key="2">
    <source>
        <dbReference type="EMBL" id="SUZ92072.1"/>
    </source>
</evidence>
<reference evidence="2" key="1">
    <citation type="submission" date="2018-05" db="EMBL/GenBank/DDBJ databases">
        <authorList>
            <person name="Lanie J.A."/>
            <person name="Ng W.-L."/>
            <person name="Kazmierczak K.M."/>
            <person name="Andrzejewski T.M."/>
            <person name="Davidsen T.M."/>
            <person name="Wayne K.J."/>
            <person name="Tettelin H."/>
            <person name="Glass J.I."/>
            <person name="Rusch D."/>
            <person name="Podicherti R."/>
            <person name="Tsui H.-C.T."/>
            <person name="Winkler M.E."/>
        </authorList>
    </citation>
    <scope>NUCLEOTIDE SEQUENCE</scope>
</reference>
<dbReference type="AlphaFoldDB" id="A0A381RJR3"/>
<dbReference type="InterPro" id="IPR052512">
    <property type="entry name" value="4CMD/NDH-1_regulator"/>
</dbReference>
<gene>
    <name evidence="2" type="ORF">METZ01_LOCUS44926</name>
</gene>
<organism evidence="2">
    <name type="scientific">marine metagenome</name>
    <dbReference type="NCBI Taxonomy" id="408172"/>
    <lineage>
        <taxon>unclassified sequences</taxon>
        <taxon>metagenomes</taxon>
        <taxon>ecological metagenomes</taxon>
    </lineage>
</organism>
<feature type="domain" description="Carboxymuconolactone decarboxylase-like" evidence="1">
    <location>
        <begin position="173"/>
        <end position="256"/>
    </location>
</feature>